<comment type="caution">
    <text evidence="2">The sequence shown here is derived from an EMBL/GenBank/DDBJ whole genome shotgun (WGS) entry which is preliminary data.</text>
</comment>
<name>A0A1F5ECG8_9BACT</name>
<dbReference type="EMBL" id="MEZX01000001">
    <property type="protein sequence ID" value="OGD65102.1"/>
    <property type="molecule type" value="Genomic_DNA"/>
</dbReference>
<dbReference type="AlphaFoldDB" id="A0A1F5ECG8"/>
<keyword evidence="1" id="KW-1133">Transmembrane helix</keyword>
<keyword evidence="1" id="KW-0812">Transmembrane</keyword>
<protein>
    <submittedName>
        <fullName evidence="2">Uncharacterized protein</fullName>
    </submittedName>
</protein>
<evidence type="ECO:0000313" key="2">
    <source>
        <dbReference type="EMBL" id="OGD65102.1"/>
    </source>
</evidence>
<sequence>MSKRELKSKKLDTKLLWGVGAGLAAIGAVSWLLVRHKGKGKEQARSIELDVRTDLRAKILHERITGLEGQLSESVDPEKKIALSELIGQARSQIAQLEDERKLPLAMRLILEGLHEAAAEMEDSLDNPEGG</sequence>
<feature type="transmembrane region" description="Helical" evidence="1">
    <location>
        <begin position="15"/>
        <end position="34"/>
    </location>
</feature>
<dbReference type="Proteomes" id="UP000177481">
    <property type="component" value="Unassembled WGS sequence"/>
</dbReference>
<evidence type="ECO:0000313" key="3">
    <source>
        <dbReference type="Proteomes" id="UP000177481"/>
    </source>
</evidence>
<evidence type="ECO:0000256" key="1">
    <source>
        <dbReference type="SAM" id="Phobius"/>
    </source>
</evidence>
<reference evidence="2 3" key="1">
    <citation type="journal article" date="2016" name="Nat. Commun.">
        <title>Thousands of microbial genomes shed light on interconnected biogeochemical processes in an aquifer system.</title>
        <authorList>
            <person name="Anantharaman K."/>
            <person name="Brown C.T."/>
            <person name="Hug L.A."/>
            <person name="Sharon I."/>
            <person name="Castelle C.J."/>
            <person name="Probst A.J."/>
            <person name="Thomas B.C."/>
            <person name="Singh A."/>
            <person name="Wilkins M.J."/>
            <person name="Karaoz U."/>
            <person name="Brodie E.L."/>
            <person name="Williams K.H."/>
            <person name="Hubbard S.S."/>
            <person name="Banfield J.F."/>
        </authorList>
    </citation>
    <scope>NUCLEOTIDE SEQUENCE [LARGE SCALE GENOMIC DNA]</scope>
</reference>
<accession>A0A1F5ECG8</accession>
<organism evidence="2 3">
    <name type="scientific">Candidatus Berkelbacteria bacterium RIFCSPLOWO2_01_FULL_50_28</name>
    <dbReference type="NCBI Taxonomy" id="1797471"/>
    <lineage>
        <taxon>Bacteria</taxon>
        <taxon>Candidatus Berkelbacteria</taxon>
    </lineage>
</organism>
<keyword evidence="1" id="KW-0472">Membrane</keyword>
<proteinExistence type="predicted"/>
<gene>
    <name evidence="2" type="ORF">A3A71_03395</name>
</gene>